<reference evidence="1 2" key="1">
    <citation type="journal article" date="2022" name="New Phytol.">
        <title>Ecological generalism drives hyperdiversity of secondary metabolite gene clusters in xylarialean endophytes.</title>
        <authorList>
            <person name="Franco M.E.E."/>
            <person name="Wisecaver J.H."/>
            <person name="Arnold A.E."/>
            <person name="Ju Y.M."/>
            <person name="Slot J.C."/>
            <person name="Ahrendt S."/>
            <person name="Moore L.P."/>
            <person name="Eastman K.E."/>
            <person name="Scott K."/>
            <person name="Konkel Z."/>
            <person name="Mondo S.J."/>
            <person name="Kuo A."/>
            <person name="Hayes R.D."/>
            <person name="Haridas S."/>
            <person name="Andreopoulos B."/>
            <person name="Riley R."/>
            <person name="LaButti K."/>
            <person name="Pangilinan J."/>
            <person name="Lipzen A."/>
            <person name="Amirebrahimi M."/>
            <person name="Yan J."/>
            <person name="Adam C."/>
            <person name="Keymanesh K."/>
            <person name="Ng V."/>
            <person name="Louie K."/>
            <person name="Northen T."/>
            <person name="Drula E."/>
            <person name="Henrissat B."/>
            <person name="Hsieh H.M."/>
            <person name="Youens-Clark K."/>
            <person name="Lutzoni F."/>
            <person name="Miadlikowska J."/>
            <person name="Eastwood D.C."/>
            <person name="Hamelin R.C."/>
            <person name="Grigoriev I.V."/>
            <person name="U'Ren J.M."/>
        </authorList>
    </citation>
    <scope>NUCLEOTIDE SEQUENCE [LARGE SCALE GENOMIC DNA]</scope>
    <source>
        <strain evidence="1 2">ER1909</strain>
    </source>
</reference>
<sequence>MCFFEQTRWSCGFWCWGNFRQQCPKEYRTGETCGLKLIFITNQDPNRCKLCRDIENKQRKSEKLNEDICRWGSMAYRTVSIEKAKGELETTQNNIAGMLEQHKRKQNSVV</sequence>
<accession>A0ACC0CIT0</accession>
<name>A0ACC0CIT0_9PEZI</name>
<protein>
    <submittedName>
        <fullName evidence="1">Uncharacterized protein</fullName>
    </submittedName>
</protein>
<comment type="caution">
    <text evidence="1">The sequence shown here is derived from an EMBL/GenBank/DDBJ whole genome shotgun (WGS) entry which is preliminary data.</text>
</comment>
<gene>
    <name evidence="1" type="ORF">F4821DRAFT_67839</name>
</gene>
<dbReference type="Proteomes" id="UP001497680">
    <property type="component" value="Unassembled WGS sequence"/>
</dbReference>
<proteinExistence type="predicted"/>
<organism evidence="1 2">
    <name type="scientific">Hypoxylon rubiginosum</name>
    <dbReference type="NCBI Taxonomy" id="110542"/>
    <lineage>
        <taxon>Eukaryota</taxon>
        <taxon>Fungi</taxon>
        <taxon>Dikarya</taxon>
        <taxon>Ascomycota</taxon>
        <taxon>Pezizomycotina</taxon>
        <taxon>Sordariomycetes</taxon>
        <taxon>Xylariomycetidae</taxon>
        <taxon>Xylariales</taxon>
        <taxon>Hypoxylaceae</taxon>
        <taxon>Hypoxylon</taxon>
    </lineage>
</organism>
<evidence type="ECO:0000313" key="2">
    <source>
        <dbReference type="Proteomes" id="UP001497680"/>
    </source>
</evidence>
<dbReference type="EMBL" id="MU394460">
    <property type="protein sequence ID" value="KAI6080272.1"/>
    <property type="molecule type" value="Genomic_DNA"/>
</dbReference>
<evidence type="ECO:0000313" key="1">
    <source>
        <dbReference type="EMBL" id="KAI6080272.1"/>
    </source>
</evidence>
<keyword evidence="2" id="KW-1185">Reference proteome</keyword>